<sequence length="75" mass="8418">MNATFPNTIIFSFDIDECQQLFTTLSYQIGYTLKPLLDIFQDPALSSKIQVHPDGQVTFLGSAIEMKDFLSLVAE</sequence>
<reference evidence="1 2" key="1">
    <citation type="submission" date="2019-01" db="EMBL/GenBank/DDBJ databases">
        <title>Sequencing of cultivated peanut Arachis hypogaea provides insights into genome evolution and oil improvement.</title>
        <authorList>
            <person name="Chen X."/>
        </authorList>
    </citation>
    <scope>NUCLEOTIDE SEQUENCE [LARGE SCALE GENOMIC DNA]</scope>
    <source>
        <strain evidence="2">cv. Fuhuasheng</strain>
        <tissue evidence="1">Leaves</tissue>
    </source>
</reference>
<dbReference type="AlphaFoldDB" id="A0A445E8K3"/>
<comment type="caution">
    <text evidence="1">The sequence shown here is derived from an EMBL/GenBank/DDBJ whole genome shotgun (WGS) entry which is preliminary data.</text>
</comment>
<dbReference type="EMBL" id="SDMP01000002">
    <property type="protein sequence ID" value="RYR71844.1"/>
    <property type="molecule type" value="Genomic_DNA"/>
</dbReference>
<name>A0A445E8K3_ARAHY</name>
<organism evidence="1 2">
    <name type="scientific">Arachis hypogaea</name>
    <name type="common">Peanut</name>
    <dbReference type="NCBI Taxonomy" id="3818"/>
    <lineage>
        <taxon>Eukaryota</taxon>
        <taxon>Viridiplantae</taxon>
        <taxon>Streptophyta</taxon>
        <taxon>Embryophyta</taxon>
        <taxon>Tracheophyta</taxon>
        <taxon>Spermatophyta</taxon>
        <taxon>Magnoliopsida</taxon>
        <taxon>eudicotyledons</taxon>
        <taxon>Gunneridae</taxon>
        <taxon>Pentapetalae</taxon>
        <taxon>rosids</taxon>
        <taxon>fabids</taxon>
        <taxon>Fabales</taxon>
        <taxon>Fabaceae</taxon>
        <taxon>Papilionoideae</taxon>
        <taxon>50 kb inversion clade</taxon>
        <taxon>dalbergioids sensu lato</taxon>
        <taxon>Dalbergieae</taxon>
        <taxon>Pterocarpus clade</taxon>
        <taxon>Arachis</taxon>
    </lineage>
</organism>
<protein>
    <submittedName>
        <fullName evidence="1">Uncharacterized protein</fullName>
    </submittedName>
</protein>
<evidence type="ECO:0000313" key="1">
    <source>
        <dbReference type="EMBL" id="RYR71844.1"/>
    </source>
</evidence>
<gene>
    <name evidence="1" type="ORF">Ahy_A02g006057</name>
</gene>
<keyword evidence="2" id="KW-1185">Reference proteome</keyword>
<dbReference type="Proteomes" id="UP000289738">
    <property type="component" value="Chromosome A02"/>
</dbReference>
<evidence type="ECO:0000313" key="2">
    <source>
        <dbReference type="Proteomes" id="UP000289738"/>
    </source>
</evidence>
<proteinExistence type="predicted"/>
<accession>A0A445E8K3</accession>